<dbReference type="RefSeq" id="WP_035585271.1">
    <property type="nucleotide sequence ID" value="NZ_PPTY01000001.1"/>
</dbReference>
<gene>
    <name evidence="3" type="ORF">C1871_01010</name>
</gene>
<proteinExistence type="predicted"/>
<evidence type="ECO:0000313" key="3">
    <source>
        <dbReference type="EMBL" id="RDB89079.1"/>
    </source>
</evidence>
<feature type="region of interest" description="Disordered" evidence="1">
    <location>
        <begin position="128"/>
        <end position="153"/>
    </location>
</feature>
<organism evidence="3 4">
    <name type="scientific">Eggerthella lenta</name>
    <name type="common">Eubacterium lentum</name>
    <dbReference type="NCBI Taxonomy" id="84112"/>
    <lineage>
        <taxon>Bacteria</taxon>
        <taxon>Bacillati</taxon>
        <taxon>Actinomycetota</taxon>
        <taxon>Coriobacteriia</taxon>
        <taxon>Eggerthellales</taxon>
        <taxon>Eggerthellaceae</taxon>
        <taxon>Eggerthella</taxon>
    </lineage>
</organism>
<feature type="domain" description="HicB-like antitoxin of toxin-antitoxin system" evidence="2">
    <location>
        <begin position="6"/>
        <end position="65"/>
    </location>
</feature>
<feature type="compositionally biased region" description="Basic and acidic residues" evidence="1">
    <location>
        <begin position="131"/>
        <end position="153"/>
    </location>
</feature>
<evidence type="ECO:0000313" key="4">
    <source>
        <dbReference type="Proteomes" id="UP000253857"/>
    </source>
</evidence>
<dbReference type="InterPro" id="IPR035069">
    <property type="entry name" value="TTHA1013/TTHA0281-like"/>
</dbReference>
<dbReference type="Gene3D" id="3.30.160.250">
    <property type="match status" value="1"/>
</dbReference>
<protein>
    <submittedName>
        <fullName evidence="3">Type II toxin-antitoxin system HicB family antitoxin</fullName>
    </submittedName>
</protein>
<evidence type="ECO:0000259" key="2">
    <source>
        <dbReference type="Pfam" id="PF15919"/>
    </source>
</evidence>
<reference evidence="3 4" key="1">
    <citation type="journal article" date="2018" name="Elife">
        <title>Discovery and characterization of a prevalent human gut bacterial enzyme sufficient for the inactivation of a family of plant toxins.</title>
        <authorList>
            <person name="Koppel N."/>
            <person name="Bisanz J.E."/>
            <person name="Pandelia M.E."/>
            <person name="Turnbaugh P.J."/>
            <person name="Balskus E.P."/>
        </authorList>
    </citation>
    <scope>NUCLEOTIDE SEQUENCE [LARGE SCALE GENOMIC DNA]</scope>
    <source>
        <strain evidence="3 4">FAA1-1-60AUCSF</strain>
    </source>
</reference>
<dbReference type="InterPro" id="IPR031807">
    <property type="entry name" value="HicB-like"/>
</dbReference>
<dbReference type="Pfam" id="PF15919">
    <property type="entry name" value="HicB_lk_antitox"/>
    <property type="match status" value="1"/>
</dbReference>
<dbReference type="AlphaFoldDB" id="A0A369NCB7"/>
<comment type="caution">
    <text evidence="3">The sequence shown here is derived from an EMBL/GenBank/DDBJ whole genome shotgun (WGS) entry which is preliminary data.</text>
</comment>
<sequence length="153" mass="16758">MGKFIYQAIMTREDDGGYSVEFPDLPGCFTEGDGYMEAVEMAADAARTYMASLMLHGEAAPEAKRHDAPEGCESVHVFFETDESYIVRGEVMSAAQAARELGVSAGRVTHMIDAGLLDGYRSGRRTFVTRESVDKRKDDPRGAGRPRKEALQG</sequence>
<dbReference type="SUPFAM" id="SSF143100">
    <property type="entry name" value="TTHA1013/TTHA0281-like"/>
    <property type="match status" value="1"/>
</dbReference>
<evidence type="ECO:0000256" key="1">
    <source>
        <dbReference type="SAM" id="MobiDB-lite"/>
    </source>
</evidence>
<dbReference type="Proteomes" id="UP000253857">
    <property type="component" value="Unassembled WGS sequence"/>
</dbReference>
<name>A0A369NCB7_EGGLN</name>
<accession>A0A369NCB7</accession>
<dbReference type="EMBL" id="PPTY01000001">
    <property type="protein sequence ID" value="RDB89079.1"/>
    <property type="molecule type" value="Genomic_DNA"/>
</dbReference>